<protein>
    <submittedName>
        <fullName evidence="1">Uncharacterized protein</fullName>
    </submittedName>
</protein>
<name>A0A1V9G2N7_9BACT</name>
<proteinExistence type="predicted"/>
<evidence type="ECO:0000313" key="1">
    <source>
        <dbReference type="EMBL" id="OQP64768.1"/>
    </source>
</evidence>
<keyword evidence="2" id="KW-1185">Reference proteome</keyword>
<evidence type="ECO:0000313" key="2">
    <source>
        <dbReference type="Proteomes" id="UP000192796"/>
    </source>
</evidence>
<dbReference type="OrthoDB" id="677710at2"/>
<dbReference type="EMBL" id="LVYD01000041">
    <property type="protein sequence ID" value="OQP64768.1"/>
    <property type="molecule type" value="Genomic_DNA"/>
</dbReference>
<reference evidence="1 2" key="1">
    <citation type="submission" date="2016-03" db="EMBL/GenBank/DDBJ databases">
        <title>Niastella vici sp. nov., isolated from farmland soil.</title>
        <authorList>
            <person name="Chen L."/>
            <person name="Wang D."/>
            <person name="Yang S."/>
            <person name="Wang G."/>
        </authorList>
    </citation>
    <scope>NUCLEOTIDE SEQUENCE [LARGE SCALE GENOMIC DNA]</scope>
    <source>
        <strain evidence="1 2">DJ57</strain>
    </source>
</reference>
<sequence>MTLYEFNALSESEQTEALKENGVELTTRSDGESTVTLYQIDSFYVEVYAHKLDRRYRSFLYTDPLEPYLGSIDITGLFDKDK</sequence>
<dbReference type="AlphaFoldDB" id="A0A1V9G2N7"/>
<accession>A0A1V9G2N7</accession>
<gene>
    <name evidence="1" type="ORF">A3860_18595</name>
</gene>
<organism evidence="1 2">
    <name type="scientific">Niastella vici</name>
    <dbReference type="NCBI Taxonomy" id="1703345"/>
    <lineage>
        <taxon>Bacteria</taxon>
        <taxon>Pseudomonadati</taxon>
        <taxon>Bacteroidota</taxon>
        <taxon>Chitinophagia</taxon>
        <taxon>Chitinophagales</taxon>
        <taxon>Chitinophagaceae</taxon>
        <taxon>Niastella</taxon>
    </lineage>
</organism>
<dbReference type="RefSeq" id="WP_081146581.1">
    <property type="nucleotide sequence ID" value="NZ_LVYD01000041.1"/>
</dbReference>
<comment type="caution">
    <text evidence="1">The sequence shown here is derived from an EMBL/GenBank/DDBJ whole genome shotgun (WGS) entry which is preliminary data.</text>
</comment>
<dbReference type="Proteomes" id="UP000192796">
    <property type="component" value="Unassembled WGS sequence"/>
</dbReference>